<organism evidence="2 3">
    <name type="scientific">Thermalbibacter longus</name>
    <dbReference type="NCBI Taxonomy" id="2951981"/>
    <lineage>
        <taxon>Bacteria</taxon>
        <taxon>Pseudomonadati</taxon>
        <taxon>Thermomicrobiota</taxon>
        <taxon>Thermomicrobia</taxon>
        <taxon>Thermomicrobiales</taxon>
        <taxon>Thermomicrobiaceae</taxon>
        <taxon>Thermalbibacter</taxon>
    </lineage>
</organism>
<proteinExistence type="predicted"/>
<name>A0AA42BBB6_9BACT</name>
<evidence type="ECO:0000259" key="1">
    <source>
        <dbReference type="Pfam" id="PF07238"/>
    </source>
</evidence>
<dbReference type="RefSeq" id="WP_284057438.1">
    <property type="nucleotide sequence ID" value="NZ_JAMSLR010000007.1"/>
</dbReference>
<dbReference type="InterPro" id="IPR009875">
    <property type="entry name" value="PilZ_domain"/>
</dbReference>
<dbReference type="Pfam" id="PF07238">
    <property type="entry name" value="PilZ"/>
    <property type="match status" value="1"/>
</dbReference>
<dbReference type="AlphaFoldDB" id="A0AA42BBB6"/>
<dbReference type="Proteomes" id="UP001165306">
    <property type="component" value="Unassembled WGS sequence"/>
</dbReference>
<comment type="caution">
    <text evidence="2">The sequence shown here is derived from an EMBL/GenBank/DDBJ whole genome shotgun (WGS) entry which is preliminary data.</text>
</comment>
<feature type="domain" description="PilZ" evidence="1">
    <location>
        <begin position="106"/>
        <end position="215"/>
    </location>
</feature>
<dbReference type="EMBL" id="JAMSLR010000007">
    <property type="protein sequence ID" value="MCM8749654.1"/>
    <property type="molecule type" value="Genomic_DNA"/>
</dbReference>
<sequence>MSRGSSTAPKGLSIWQAVDLGVIASGETRWYRTRVEEHDPATGELTVGWPMIQLSYVSVHRGDLVYLGAPIASDALYVVECLVMQATLEPQARLRLRPAGEWHRMQRREHVRIEVSIVPESVHLLVSEGEPEPLSARILDLSAGGARLRLGKPLRVGDRLALAFTVPGCPGPISTRAEVRRCWPVEHADPPRWDAGCRFENLGQRETDQLVRFIFTRQRELARQLRG</sequence>
<dbReference type="Gene3D" id="2.40.10.220">
    <property type="entry name" value="predicted glycosyltransferase like domains"/>
    <property type="match status" value="1"/>
</dbReference>
<evidence type="ECO:0000313" key="3">
    <source>
        <dbReference type="Proteomes" id="UP001165306"/>
    </source>
</evidence>
<gene>
    <name evidence="2" type="ORF">NET02_10880</name>
</gene>
<dbReference type="SUPFAM" id="SSF141371">
    <property type="entry name" value="PilZ domain-like"/>
    <property type="match status" value="1"/>
</dbReference>
<dbReference type="GO" id="GO:0035438">
    <property type="term" value="F:cyclic-di-GMP binding"/>
    <property type="evidence" value="ECO:0007669"/>
    <property type="project" value="InterPro"/>
</dbReference>
<accession>A0AA42BBB6</accession>
<evidence type="ECO:0000313" key="2">
    <source>
        <dbReference type="EMBL" id="MCM8749654.1"/>
    </source>
</evidence>
<keyword evidence="3" id="KW-1185">Reference proteome</keyword>
<protein>
    <submittedName>
        <fullName evidence="2">PilZ domain-containing protein</fullName>
    </submittedName>
</protein>
<reference evidence="2" key="1">
    <citation type="submission" date="2022-06" db="EMBL/GenBank/DDBJ databases">
        <title>CFH 74404 Thermomicrobiaceae sp.</title>
        <authorList>
            <person name="Ming H."/>
            <person name="Li W.-J."/>
            <person name="Zhao Z."/>
        </authorList>
    </citation>
    <scope>NUCLEOTIDE SEQUENCE</scope>
    <source>
        <strain evidence="2">CFH 74404</strain>
    </source>
</reference>